<dbReference type="OrthoDB" id="6204467at2759"/>
<keyword evidence="2" id="KW-1185">Reference proteome</keyword>
<evidence type="ECO:0000313" key="2">
    <source>
        <dbReference type="Proteomes" id="UP000683360"/>
    </source>
</evidence>
<protein>
    <submittedName>
        <fullName evidence="1">Uncharacterized protein</fullName>
    </submittedName>
</protein>
<comment type="caution">
    <text evidence="1">The sequence shown here is derived from an EMBL/GenBank/DDBJ whole genome shotgun (WGS) entry which is preliminary data.</text>
</comment>
<reference evidence="1" key="1">
    <citation type="submission" date="2021-03" db="EMBL/GenBank/DDBJ databases">
        <authorList>
            <person name="Bekaert M."/>
        </authorList>
    </citation>
    <scope>NUCLEOTIDE SEQUENCE</scope>
</reference>
<organism evidence="1 2">
    <name type="scientific">Mytilus edulis</name>
    <name type="common">Blue mussel</name>
    <dbReference type="NCBI Taxonomy" id="6550"/>
    <lineage>
        <taxon>Eukaryota</taxon>
        <taxon>Metazoa</taxon>
        <taxon>Spiralia</taxon>
        <taxon>Lophotrochozoa</taxon>
        <taxon>Mollusca</taxon>
        <taxon>Bivalvia</taxon>
        <taxon>Autobranchia</taxon>
        <taxon>Pteriomorphia</taxon>
        <taxon>Mytilida</taxon>
        <taxon>Mytiloidea</taxon>
        <taxon>Mytilidae</taxon>
        <taxon>Mytilinae</taxon>
        <taxon>Mytilus</taxon>
    </lineage>
</organism>
<proteinExistence type="predicted"/>
<dbReference type="Proteomes" id="UP000683360">
    <property type="component" value="Unassembled WGS sequence"/>
</dbReference>
<dbReference type="EMBL" id="CAJPWZ010002703">
    <property type="protein sequence ID" value="CAG2243487.1"/>
    <property type="molecule type" value="Genomic_DNA"/>
</dbReference>
<dbReference type="AlphaFoldDB" id="A0A8S3UC96"/>
<sequence>MSIYAEMTPGLYYVYSKVGDCPVFKTNIESQINVEIGDNDQQCQEEDVVDKCRTLKDVMPTEQVNEYLLTNWCNDNWGPLWSNYGRHFFHEDHETNNLVERFFMGIKYNFLGGYSNHRIEDLLLLLHGNVTTFYKPNQFGGFKTFSMSQKECYNLVTLIDLDKLKEVASNFETQSRTQLAKEEKALQMVEGKKNVSTTIPPTIPKDVLLSPTIIEELSTDEDLPALLSEEEETQLPLKKRRIVKKNQETHSGGAHRRRSVGLRVVCLKNQVHQ</sequence>
<evidence type="ECO:0000313" key="1">
    <source>
        <dbReference type="EMBL" id="CAG2243487.1"/>
    </source>
</evidence>
<gene>
    <name evidence="1" type="ORF">MEDL_55629</name>
</gene>
<name>A0A8S3UC96_MYTED</name>
<accession>A0A8S3UC96</accession>